<protein>
    <recommendedName>
        <fullName evidence="4">Secreted Zn-dependent protease</fullName>
    </recommendedName>
</protein>
<keyword evidence="3" id="KW-1185">Reference proteome</keyword>
<gene>
    <name evidence="2" type="ORF">PQU93_17535</name>
</gene>
<feature type="chain" id="PRO_5047452096" description="Secreted Zn-dependent protease" evidence="1">
    <location>
        <begin position="18"/>
        <end position="232"/>
    </location>
</feature>
<sequence>MRLAFLIPLLFPVVANAGANLCTGLLRQPTVTLELGKPLRQYRQDQTMDELTAVAKSTGVPVSGNGVVTGLTTDRRRIGVRAWYETMQLQSGFCLAPHVKITIDQRVVTVAMPKEIPSNSCFFQVTLEHEHKHAKIAEDGMDAVLRQEAASLQSFLAGQAGFQQTLGDSQQKIDQLKAYAEMRVQRALDRVDQMNADIDTPAEYAKVNGACKGRQEPEKLPWWKRIFNSSAG</sequence>
<feature type="signal peptide" evidence="1">
    <location>
        <begin position="1"/>
        <end position="17"/>
    </location>
</feature>
<dbReference type="EMBL" id="JAQQKY010000016">
    <property type="protein sequence ID" value="MDC7692567.1"/>
    <property type="molecule type" value="Genomic_DNA"/>
</dbReference>
<evidence type="ECO:0000313" key="2">
    <source>
        <dbReference type="EMBL" id="MDC7692567.1"/>
    </source>
</evidence>
<evidence type="ECO:0000256" key="1">
    <source>
        <dbReference type="SAM" id="SignalP"/>
    </source>
</evidence>
<evidence type="ECO:0008006" key="4">
    <source>
        <dbReference type="Google" id="ProtNLM"/>
    </source>
</evidence>
<reference evidence="2 3" key="1">
    <citation type="submission" date="2023-01" db="EMBL/GenBank/DDBJ databases">
        <title>Novel species of the genus Vogesella isolated from rivers.</title>
        <authorList>
            <person name="Lu H."/>
        </authorList>
    </citation>
    <scope>NUCLEOTIDE SEQUENCE [LARGE SCALE GENOMIC DNA]</scope>
    <source>
        <strain evidence="2 3">SH7W</strain>
    </source>
</reference>
<comment type="caution">
    <text evidence="2">The sequence shown here is derived from an EMBL/GenBank/DDBJ whole genome shotgun (WGS) entry which is preliminary data.</text>
</comment>
<keyword evidence="1" id="KW-0732">Signal</keyword>
<organism evidence="2 3">
    <name type="scientific">Vogesella indigofera</name>
    <name type="common">Pseudomonas indigofera</name>
    <dbReference type="NCBI Taxonomy" id="45465"/>
    <lineage>
        <taxon>Bacteria</taxon>
        <taxon>Pseudomonadati</taxon>
        <taxon>Pseudomonadota</taxon>
        <taxon>Betaproteobacteria</taxon>
        <taxon>Neisseriales</taxon>
        <taxon>Chromobacteriaceae</taxon>
        <taxon>Vogesella</taxon>
    </lineage>
</organism>
<evidence type="ECO:0000313" key="3">
    <source>
        <dbReference type="Proteomes" id="UP001221566"/>
    </source>
</evidence>
<dbReference type="Proteomes" id="UP001221566">
    <property type="component" value="Unassembled WGS sequence"/>
</dbReference>
<accession>A0ABT5I8Q2</accession>
<proteinExistence type="predicted"/>
<name>A0ABT5I8Q2_VOGIN</name>
<dbReference type="RefSeq" id="WP_272804149.1">
    <property type="nucleotide sequence ID" value="NZ_JAQQKY010000016.1"/>
</dbReference>